<keyword evidence="11" id="KW-0812">Transmembrane</keyword>
<evidence type="ECO:0000256" key="10">
    <source>
        <dbReference type="PROSITE-ProRule" id="PRU00023"/>
    </source>
</evidence>
<organism evidence="12 13">
    <name type="scientific">Brachionus plicatilis</name>
    <name type="common">Marine rotifer</name>
    <name type="synonym">Brachionus muelleri</name>
    <dbReference type="NCBI Taxonomy" id="10195"/>
    <lineage>
        <taxon>Eukaryota</taxon>
        <taxon>Metazoa</taxon>
        <taxon>Spiralia</taxon>
        <taxon>Gnathifera</taxon>
        <taxon>Rotifera</taxon>
        <taxon>Eurotatoria</taxon>
        <taxon>Monogononta</taxon>
        <taxon>Pseudotrocha</taxon>
        <taxon>Ploima</taxon>
        <taxon>Brachionidae</taxon>
        <taxon>Brachionus</taxon>
    </lineage>
</organism>
<dbReference type="GO" id="GO:0005262">
    <property type="term" value="F:calcium channel activity"/>
    <property type="evidence" value="ECO:0007669"/>
    <property type="project" value="UniProtKB-KW"/>
</dbReference>
<dbReference type="GO" id="GO:0005886">
    <property type="term" value="C:plasma membrane"/>
    <property type="evidence" value="ECO:0007669"/>
    <property type="project" value="UniProtKB-SubCell"/>
</dbReference>
<keyword evidence="11" id="KW-0472">Membrane</keyword>
<dbReference type="PROSITE" id="PS50297">
    <property type="entry name" value="ANK_REP_REGION"/>
    <property type="match status" value="1"/>
</dbReference>
<evidence type="ECO:0000256" key="1">
    <source>
        <dbReference type="ARBA" id="ARBA00004651"/>
    </source>
</evidence>
<feature type="repeat" description="ANK" evidence="10">
    <location>
        <begin position="119"/>
        <end position="152"/>
    </location>
</feature>
<keyword evidence="5" id="KW-0107">Calcium channel</keyword>
<accession>A0A3M7PG05</accession>
<keyword evidence="12" id="KW-0675">Receptor</keyword>
<dbReference type="Proteomes" id="UP000276133">
    <property type="component" value="Unassembled WGS sequence"/>
</dbReference>
<dbReference type="STRING" id="10195.A0A3M7PG05"/>
<comment type="subcellular location">
    <subcellularLocation>
        <location evidence="1">Cell membrane</location>
        <topology evidence="1">Multi-pass membrane protein</topology>
    </subcellularLocation>
</comment>
<evidence type="ECO:0000313" key="13">
    <source>
        <dbReference type="Proteomes" id="UP000276133"/>
    </source>
</evidence>
<evidence type="ECO:0000256" key="9">
    <source>
        <dbReference type="ARBA" id="ARBA00023303"/>
    </source>
</evidence>
<dbReference type="InterPro" id="IPR002110">
    <property type="entry name" value="Ankyrin_rpt"/>
</dbReference>
<dbReference type="InterPro" id="IPR036770">
    <property type="entry name" value="Ankyrin_rpt-contain_sf"/>
</dbReference>
<keyword evidence="4" id="KW-0109">Calcium transport</keyword>
<feature type="transmembrane region" description="Helical" evidence="11">
    <location>
        <begin position="344"/>
        <end position="363"/>
    </location>
</feature>
<dbReference type="GO" id="GO:0098703">
    <property type="term" value="P:calcium ion import across plasma membrane"/>
    <property type="evidence" value="ECO:0007669"/>
    <property type="project" value="TreeGrafter"/>
</dbReference>
<dbReference type="AlphaFoldDB" id="A0A3M7PG05"/>
<feature type="repeat" description="ANK" evidence="10">
    <location>
        <begin position="180"/>
        <end position="212"/>
    </location>
</feature>
<evidence type="ECO:0000256" key="5">
    <source>
        <dbReference type="ARBA" id="ARBA00022673"/>
    </source>
</evidence>
<keyword evidence="3" id="KW-1003">Cell membrane</keyword>
<sequence>MEVIRIPQVSLVDATGRRIGVYSEDPDWWQTLKAKQNEILLPQIENSDGNQISVVSRQLTPVNDVGYDSTSNIRARLIKENEETSKNRIQIATVENTLNNLDSSIRSNSEDPARQCNVIGETPLHISIMYDDFSTIRFLIETRGFDVNQRNVGGKFVGGFQSKLTCGLIEDSKYEALAYYGEYPLAFAACFASKEIYDYLIDKGADPNLQDTNGNTVLHVLVINNKLDMFQYATNHPKQKALLTIKNNQGLTPINLAAKLGRKDLFEKMLELRNIEFWRYSNITCSAYELDGLDTVDADGKIAWNAALSYIVNGNTEDHLDMLEIGVVKRLLGDKWSTYAQKRLFKKLIISIIHLIFLSIAVYTRASDADELLHWPPKSGNTWVRYISEIAVLIGCLAILFLQAQEIYAQGFIYYLKNL</sequence>
<proteinExistence type="predicted"/>
<evidence type="ECO:0000256" key="8">
    <source>
        <dbReference type="ARBA" id="ARBA00023065"/>
    </source>
</evidence>
<feature type="non-terminal residue" evidence="12">
    <location>
        <position position="419"/>
    </location>
</feature>
<keyword evidence="2" id="KW-0813">Transport</keyword>
<gene>
    <name evidence="12" type="ORF">BpHYR1_038006</name>
</gene>
<keyword evidence="6" id="KW-0677">Repeat</keyword>
<protein>
    <submittedName>
        <fullName evidence="12">Transient receptor potential cation channel subfamily V member 6</fullName>
    </submittedName>
</protein>
<evidence type="ECO:0000256" key="4">
    <source>
        <dbReference type="ARBA" id="ARBA00022568"/>
    </source>
</evidence>
<reference evidence="12 13" key="1">
    <citation type="journal article" date="2018" name="Sci. Rep.">
        <title>Genomic signatures of local adaptation to the degree of environmental predictability in rotifers.</title>
        <authorList>
            <person name="Franch-Gras L."/>
            <person name="Hahn C."/>
            <person name="Garcia-Roger E.M."/>
            <person name="Carmona M.J."/>
            <person name="Serra M."/>
            <person name="Gomez A."/>
        </authorList>
    </citation>
    <scope>NUCLEOTIDE SEQUENCE [LARGE SCALE GENOMIC DNA]</scope>
    <source>
        <strain evidence="12">HYR1</strain>
    </source>
</reference>
<evidence type="ECO:0000256" key="2">
    <source>
        <dbReference type="ARBA" id="ARBA00022448"/>
    </source>
</evidence>
<keyword evidence="7" id="KW-0106">Calcium</keyword>
<dbReference type="Pfam" id="PF12796">
    <property type="entry name" value="Ank_2"/>
    <property type="match status" value="1"/>
</dbReference>
<dbReference type="SUPFAM" id="SSF48403">
    <property type="entry name" value="Ankyrin repeat"/>
    <property type="match status" value="1"/>
</dbReference>
<evidence type="ECO:0000256" key="7">
    <source>
        <dbReference type="ARBA" id="ARBA00022837"/>
    </source>
</evidence>
<keyword evidence="8" id="KW-0406">Ion transport</keyword>
<dbReference type="PANTHER" id="PTHR10582">
    <property type="entry name" value="TRANSIENT RECEPTOR POTENTIAL ION CHANNEL PROTEIN"/>
    <property type="match status" value="1"/>
</dbReference>
<evidence type="ECO:0000256" key="3">
    <source>
        <dbReference type="ARBA" id="ARBA00022475"/>
    </source>
</evidence>
<evidence type="ECO:0000256" key="6">
    <source>
        <dbReference type="ARBA" id="ARBA00022737"/>
    </source>
</evidence>
<keyword evidence="10" id="KW-0040">ANK repeat</keyword>
<dbReference type="InterPro" id="IPR024862">
    <property type="entry name" value="TRPV"/>
</dbReference>
<evidence type="ECO:0000313" key="12">
    <source>
        <dbReference type="EMBL" id="RMZ97637.1"/>
    </source>
</evidence>
<keyword evidence="13" id="KW-1185">Reference proteome</keyword>
<evidence type="ECO:0000256" key="11">
    <source>
        <dbReference type="SAM" id="Phobius"/>
    </source>
</evidence>
<dbReference type="PROSITE" id="PS50088">
    <property type="entry name" value="ANK_REPEAT"/>
    <property type="match status" value="2"/>
</dbReference>
<name>A0A3M7PG05_BRAPC</name>
<keyword evidence="11" id="KW-1133">Transmembrane helix</keyword>
<dbReference type="OrthoDB" id="533508at2759"/>
<comment type="caution">
    <text evidence="12">The sequence shown here is derived from an EMBL/GenBank/DDBJ whole genome shotgun (WGS) entry which is preliminary data.</text>
</comment>
<dbReference type="Pfam" id="PF00023">
    <property type="entry name" value="Ank"/>
    <property type="match status" value="1"/>
</dbReference>
<dbReference type="SMART" id="SM00248">
    <property type="entry name" value="ANK"/>
    <property type="match status" value="4"/>
</dbReference>
<keyword evidence="9" id="KW-0407">Ion channel</keyword>
<dbReference type="Gene3D" id="1.25.40.20">
    <property type="entry name" value="Ankyrin repeat-containing domain"/>
    <property type="match status" value="1"/>
</dbReference>
<dbReference type="EMBL" id="REGN01011284">
    <property type="protein sequence ID" value="RMZ97637.1"/>
    <property type="molecule type" value="Genomic_DNA"/>
</dbReference>
<feature type="transmembrane region" description="Helical" evidence="11">
    <location>
        <begin position="383"/>
        <end position="402"/>
    </location>
</feature>
<dbReference type="PANTHER" id="PTHR10582:SF2">
    <property type="entry name" value="INACTIVE"/>
    <property type="match status" value="1"/>
</dbReference>